<dbReference type="InterPro" id="IPR003597">
    <property type="entry name" value="Ig_C1-set"/>
</dbReference>
<dbReference type="SUPFAM" id="SSF48726">
    <property type="entry name" value="Immunoglobulin"/>
    <property type="match status" value="2"/>
</dbReference>
<dbReference type="PANTHER" id="PTHR11640:SF31">
    <property type="entry name" value="IRREGULAR CHIASM C-ROUGHEST PROTEIN-RELATED"/>
    <property type="match status" value="1"/>
</dbReference>
<dbReference type="InterPro" id="IPR003598">
    <property type="entry name" value="Ig_sub2"/>
</dbReference>
<sequence length="499" mass="54459">MHLLPLLAFLLLLRIKDVFVGAVDPARGYDVVLATLGVPLTLRCPYNCSTGWTRGSWHLERTGSSTCSSCFHKKEGTIQNGSLCTGLLTLQYVSVNQSSYNYTCFSVKSDDPLLSRRPERQFMVWVRAPPSAPVVTVAPPGDVWAGRPLEVTCTTQGFFPGDVTVTWSFNGSPVVGTDELTPGADADGTFYTRSTISVTPTASHHGGVAACEVHHTSLSHPLRANITLEVKYLSLHVSYKDDRESTEEVLPPPHTIRTRLGTYLKLHCLVDSNPPTTGQWVKGNVAPSRQNIGGTPATLTLGTVNVGDAGNYSCRASTGYETRELIITVEVEYPGEFSWLKVLAAVMVTVATVLTAAAVYFSLSSRRKRNARLPATTCKSGTSHDELRAENPLVTGESTLKWDQVAVTFTPADCQSDHEVPYADIMISVRGSSTPELTHIPNPVPREYRQRWKEEGGPVGLLQASRSADRLHVQQREVGRKLSTSSEYAVILYRSEPLG</sequence>
<dbReference type="AlphaFoldDB" id="A0AAD7S743"/>
<dbReference type="GO" id="GO:0050839">
    <property type="term" value="F:cell adhesion molecule binding"/>
    <property type="evidence" value="ECO:0007669"/>
    <property type="project" value="TreeGrafter"/>
</dbReference>
<gene>
    <name evidence="9" type="ORF">AAFF_G00440090</name>
</gene>
<feature type="domain" description="Ig-like" evidence="8">
    <location>
        <begin position="133"/>
        <end position="227"/>
    </location>
</feature>
<proteinExistence type="predicted"/>
<evidence type="ECO:0000256" key="3">
    <source>
        <dbReference type="ARBA" id="ARBA00023157"/>
    </source>
</evidence>
<dbReference type="PROSITE" id="PS50835">
    <property type="entry name" value="IG_LIKE"/>
    <property type="match status" value="2"/>
</dbReference>
<comment type="subcellular location">
    <subcellularLocation>
        <location evidence="1">Membrane</location>
        <topology evidence="1">Single-pass type I membrane protein</topology>
    </subcellularLocation>
</comment>
<feature type="chain" id="PRO_5041912089" description="Ig-like domain-containing protein" evidence="7">
    <location>
        <begin position="23"/>
        <end position="499"/>
    </location>
</feature>
<protein>
    <recommendedName>
        <fullName evidence="8">Ig-like domain-containing protein</fullName>
    </recommendedName>
</protein>
<dbReference type="CDD" id="cd00096">
    <property type="entry name" value="Ig"/>
    <property type="match status" value="1"/>
</dbReference>
<dbReference type="InterPro" id="IPR007110">
    <property type="entry name" value="Ig-like_dom"/>
</dbReference>
<keyword evidence="6" id="KW-1133">Transmembrane helix</keyword>
<dbReference type="InterPro" id="IPR036179">
    <property type="entry name" value="Ig-like_dom_sf"/>
</dbReference>
<dbReference type="SMART" id="SM00409">
    <property type="entry name" value="IG"/>
    <property type="match status" value="3"/>
</dbReference>
<dbReference type="Pfam" id="PF13927">
    <property type="entry name" value="Ig_3"/>
    <property type="match status" value="1"/>
</dbReference>
<dbReference type="SMART" id="SM00407">
    <property type="entry name" value="IGc1"/>
    <property type="match status" value="1"/>
</dbReference>
<accession>A0AAD7S743</accession>
<evidence type="ECO:0000313" key="10">
    <source>
        <dbReference type="Proteomes" id="UP001221898"/>
    </source>
</evidence>
<dbReference type="CDD" id="cd00098">
    <property type="entry name" value="IgC1"/>
    <property type="match status" value="1"/>
</dbReference>
<keyword evidence="10" id="KW-1185">Reference proteome</keyword>
<keyword evidence="7" id="KW-0732">Signal</keyword>
<organism evidence="9 10">
    <name type="scientific">Aldrovandia affinis</name>
    <dbReference type="NCBI Taxonomy" id="143900"/>
    <lineage>
        <taxon>Eukaryota</taxon>
        <taxon>Metazoa</taxon>
        <taxon>Chordata</taxon>
        <taxon>Craniata</taxon>
        <taxon>Vertebrata</taxon>
        <taxon>Euteleostomi</taxon>
        <taxon>Actinopterygii</taxon>
        <taxon>Neopterygii</taxon>
        <taxon>Teleostei</taxon>
        <taxon>Notacanthiformes</taxon>
        <taxon>Halosauridae</taxon>
        <taxon>Aldrovandia</taxon>
    </lineage>
</organism>
<dbReference type="Pfam" id="PF07654">
    <property type="entry name" value="C1-set"/>
    <property type="match status" value="1"/>
</dbReference>
<keyword evidence="2 6" id="KW-0472">Membrane</keyword>
<keyword evidence="6" id="KW-0812">Transmembrane</keyword>
<keyword evidence="3" id="KW-1015">Disulfide bond</keyword>
<dbReference type="GO" id="GO:0005911">
    <property type="term" value="C:cell-cell junction"/>
    <property type="evidence" value="ECO:0007669"/>
    <property type="project" value="TreeGrafter"/>
</dbReference>
<evidence type="ECO:0000256" key="1">
    <source>
        <dbReference type="ARBA" id="ARBA00004479"/>
    </source>
</evidence>
<keyword evidence="4" id="KW-0325">Glycoprotein</keyword>
<evidence type="ECO:0000256" key="7">
    <source>
        <dbReference type="SAM" id="SignalP"/>
    </source>
</evidence>
<dbReference type="GO" id="GO:0005886">
    <property type="term" value="C:plasma membrane"/>
    <property type="evidence" value="ECO:0007669"/>
    <property type="project" value="TreeGrafter"/>
</dbReference>
<dbReference type="InterPro" id="IPR051275">
    <property type="entry name" value="Cell_adhesion_signaling"/>
</dbReference>
<dbReference type="EMBL" id="JAINUG010000099">
    <property type="protein sequence ID" value="KAJ8397175.1"/>
    <property type="molecule type" value="Genomic_DNA"/>
</dbReference>
<comment type="caution">
    <text evidence="9">The sequence shown here is derived from an EMBL/GenBank/DDBJ whole genome shotgun (WGS) entry which is preliminary data.</text>
</comment>
<dbReference type="InterPro" id="IPR003599">
    <property type="entry name" value="Ig_sub"/>
</dbReference>
<name>A0AAD7S743_9TELE</name>
<evidence type="ECO:0000256" key="4">
    <source>
        <dbReference type="ARBA" id="ARBA00023180"/>
    </source>
</evidence>
<keyword evidence="5" id="KW-0393">Immunoglobulin domain</keyword>
<evidence type="ECO:0000313" key="9">
    <source>
        <dbReference type="EMBL" id="KAJ8397175.1"/>
    </source>
</evidence>
<dbReference type="Gene3D" id="2.60.40.10">
    <property type="entry name" value="Immunoglobulins"/>
    <property type="match status" value="2"/>
</dbReference>
<evidence type="ECO:0000256" key="2">
    <source>
        <dbReference type="ARBA" id="ARBA00023136"/>
    </source>
</evidence>
<evidence type="ECO:0000259" key="8">
    <source>
        <dbReference type="PROSITE" id="PS50835"/>
    </source>
</evidence>
<dbReference type="Proteomes" id="UP001221898">
    <property type="component" value="Unassembled WGS sequence"/>
</dbReference>
<reference evidence="9" key="1">
    <citation type="journal article" date="2023" name="Science">
        <title>Genome structures resolve the early diversification of teleost fishes.</title>
        <authorList>
            <person name="Parey E."/>
            <person name="Louis A."/>
            <person name="Montfort J."/>
            <person name="Bouchez O."/>
            <person name="Roques C."/>
            <person name="Iampietro C."/>
            <person name="Lluch J."/>
            <person name="Castinel A."/>
            <person name="Donnadieu C."/>
            <person name="Desvignes T."/>
            <person name="Floi Bucao C."/>
            <person name="Jouanno E."/>
            <person name="Wen M."/>
            <person name="Mejri S."/>
            <person name="Dirks R."/>
            <person name="Jansen H."/>
            <person name="Henkel C."/>
            <person name="Chen W.J."/>
            <person name="Zahm M."/>
            <person name="Cabau C."/>
            <person name="Klopp C."/>
            <person name="Thompson A.W."/>
            <person name="Robinson-Rechavi M."/>
            <person name="Braasch I."/>
            <person name="Lecointre G."/>
            <person name="Bobe J."/>
            <person name="Postlethwait J.H."/>
            <person name="Berthelot C."/>
            <person name="Roest Crollius H."/>
            <person name="Guiguen Y."/>
        </authorList>
    </citation>
    <scope>NUCLEOTIDE SEQUENCE</scope>
    <source>
        <strain evidence="9">NC1722</strain>
    </source>
</reference>
<dbReference type="GO" id="GO:0098609">
    <property type="term" value="P:cell-cell adhesion"/>
    <property type="evidence" value="ECO:0007669"/>
    <property type="project" value="TreeGrafter"/>
</dbReference>
<evidence type="ECO:0000256" key="5">
    <source>
        <dbReference type="ARBA" id="ARBA00023319"/>
    </source>
</evidence>
<dbReference type="InterPro" id="IPR013783">
    <property type="entry name" value="Ig-like_fold"/>
</dbReference>
<feature type="signal peptide" evidence="7">
    <location>
        <begin position="1"/>
        <end position="22"/>
    </location>
</feature>
<evidence type="ECO:0000256" key="6">
    <source>
        <dbReference type="SAM" id="Phobius"/>
    </source>
</evidence>
<feature type="domain" description="Ig-like" evidence="8">
    <location>
        <begin position="251"/>
        <end position="328"/>
    </location>
</feature>
<dbReference type="SMART" id="SM00408">
    <property type="entry name" value="IGc2"/>
    <property type="match status" value="2"/>
</dbReference>
<dbReference type="PANTHER" id="PTHR11640">
    <property type="entry name" value="NEPHRIN"/>
    <property type="match status" value="1"/>
</dbReference>
<feature type="transmembrane region" description="Helical" evidence="6">
    <location>
        <begin position="339"/>
        <end position="363"/>
    </location>
</feature>